<proteinExistence type="predicted"/>
<dbReference type="Proteomes" id="UP000317243">
    <property type="component" value="Unassembled WGS sequence"/>
</dbReference>
<sequence>MKADLSSTKCEIIIEANTMNYRFRKHLFTAGSLVELTDTGVQLSKHNGRPQRFLDFSKIKTIQHVDSGEAETKSGRPFTIKSCRLVPRRGRSIEILSTSYLGMGSKKYRQKASDHLPEYRKLIQKIQQEVSQANPNAMAIYGSRGIQVMFAFVSLLGLVLIFLAVYAPLASRKTLSESWLISLFVGVVGLFIARTFWMLALSYKPEKRPLKELLQAVESPAVKDSE</sequence>
<evidence type="ECO:0000313" key="3">
    <source>
        <dbReference type="Proteomes" id="UP000317243"/>
    </source>
</evidence>
<keyword evidence="1" id="KW-1133">Transmembrane helix</keyword>
<reference evidence="2 3" key="1">
    <citation type="submission" date="2019-02" db="EMBL/GenBank/DDBJ databases">
        <title>Deep-cultivation of Planctomycetes and their phenomic and genomic characterization uncovers novel biology.</title>
        <authorList>
            <person name="Wiegand S."/>
            <person name="Jogler M."/>
            <person name="Boedeker C."/>
            <person name="Pinto D."/>
            <person name="Vollmers J."/>
            <person name="Rivas-Marin E."/>
            <person name="Kohn T."/>
            <person name="Peeters S.H."/>
            <person name="Heuer A."/>
            <person name="Rast P."/>
            <person name="Oberbeckmann S."/>
            <person name="Bunk B."/>
            <person name="Jeske O."/>
            <person name="Meyerdierks A."/>
            <person name="Storesund J.E."/>
            <person name="Kallscheuer N."/>
            <person name="Luecker S."/>
            <person name="Lage O.M."/>
            <person name="Pohl T."/>
            <person name="Merkel B.J."/>
            <person name="Hornburger P."/>
            <person name="Mueller R.-W."/>
            <person name="Bruemmer F."/>
            <person name="Labrenz M."/>
            <person name="Spormann A.M."/>
            <person name="Op Den Camp H."/>
            <person name="Overmann J."/>
            <person name="Amann R."/>
            <person name="Jetten M.S.M."/>
            <person name="Mascher T."/>
            <person name="Medema M.H."/>
            <person name="Devos D.P."/>
            <person name="Kaster A.-K."/>
            <person name="Ovreas L."/>
            <person name="Rohde M."/>
            <person name="Galperin M.Y."/>
            <person name="Jogler C."/>
        </authorList>
    </citation>
    <scope>NUCLEOTIDE SEQUENCE [LARGE SCALE GENOMIC DNA]</scope>
    <source>
        <strain evidence="2 3">KOR42</strain>
    </source>
</reference>
<feature type="transmembrane region" description="Helical" evidence="1">
    <location>
        <begin position="148"/>
        <end position="167"/>
    </location>
</feature>
<protein>
    <submittedName>
        <fullName evidence="2">Uncharacterized protein</fullName>
    </submittedName>
</protein>
<gene>
    <name evidence="2" type="ORF">KOR42_51010</name>
</gene>
<dbReference type="EMBL" id="SIHI01000063">
    <property type="protein sequence ID" value="TWT39866.1"/>
    <property type="molecule type" value="Genomic_DNA"/>
</dbReference>
<name>A0A5C5VMI3_9PLAN</name>
<keyword evidence="1" id="KW-0472">Membrane</keyword>
<dbReference type="AlphaFoldDB" id="A0A5C5VMI3"/>
<keyword evidence="3" id="KW-1185">Reference proteome</keyword>
<organism evidence="2 3">
    <name type="scientific">Thalassoglobus neptunius</name>
    <dbReference type="NCBI Taxonomy" id="1938619"/>
    <lineage>
        <taxon>Bacteria</taxon>
        <taxon>Pseudomonadati</taxon>
        <taxon>Planctomycetota</taxon>
        <taxon>Planctomycetia</taxon>
        <taxon>Planctomycetales</taxon>
        <taxon>Planctomycetaceae</taxon>
        <taxon>Thalassoglobus</taxon>
    </lineage>
</organism>
<feature type="transmembrane region" description="Helical" evidence="1">
    <location>
        <begin position="179"/>
        <end position="201"/>
    </location>
</feature>
<keyword evidence="1" id="KW-0812">Transmembrane</keyword>
<accession>A0A5C5VMI3</accession>
<comment type="caution">
    <text evidence="2">The sequence shown here is derived from an EMBL/GenBank/DDBJ whole genome shotgun (WGS) entry which is preliminary data.</text>
</comment>
<evidence type="ECO:0000256" key="1">
    <source>
        <dbReference type="SAM" id="Phobius"/>
    </source>
</evidence>
<evidence type="ECO:0000313" key="2">
    <source>
        <dbReference type="EMBL" id="TWT39866.1"/>
    </source>
</evidence>